<comment type="similarity">
    <text evidence="2 11">Belongs to the mitochondrial carrier (TC 2.A.29) family.</text>
</comment>
<feature type="repeat" description="Solcar" evidence="10">
    <location>
        <begin position="98"/>
        <end position="180"/>
    </location>
</feature>
<keyword evidence="6" id="KW-0999">Mitochondrion inner membrane</keyword>
<reference evidence="13 14" key="1">
    <citation type="submission" date="2019-01" db="EMBL/GenBank/DDBJ databases">
        <title>A draft genome assembly of the solar-powered sea slug Elysia chlorotica.</title>
        <authorList>
            <person name="Cai H."/>
            <person name="Li Q."/>
            <person name="Fang X."/>
            <person name="Li J."/>
            <person name="Curtis N.E."/>
            <person name="Altenburger A."/>
            <person name="Shibata T."/>
            <person name="Feng M."/>
            <person name="Maeda T."/>
            <person name="Schwartz J.A."/>
            <person name="Shigenobu S."/>
            <person name="Lundholm N."/>
            <person name="Nishiyama T."/>
            <person name="Yang H."/>
            <person name="Hasebe M."/>
            <person name="Li S."/>
            <person name="Pierce S.K."/>
            <person name="Wang J."/>
        </authorList>
    </citation>
    <scope>NUCLEOTIDE SEQUENCE [LARGE SCALE GENOMIC DNA]</scope>
    <source>
        <strain evidence="13">EC2010</strain>
        <tissue evidence="13">Whole organism of an adult</tissue>
    </source>
</reference>
<dbReference type="OrthoDB" id="276989at2759"/>
<keyword evidence="7 12" id="KW-1133">Transmembrane helix</keyword>
<evidence type="ECO:0000256" key="1">
    <source>
        <dbReference type="ARBA" id="ARBA00004448"/>
    </source>
</evidence>
<dbReference type="Gene3D" id="1.50.40.10">
    <property type="entry name" value="Mitochondrial carrier domain"/>
    <property type="match status" value="1"/>
</dbReference>
<dbReference type="AlphaFoldDB" id="A0A433SN27"/>
<feature type="transmembrane region" description="Helical" evidence="12">
    <location>
        <begin position="59"/>
        <end position="81"/>
    </location>
</feature>
<keyword evidence="5" id="KW-0677">Repeat</keyword>
<dbReference type="Proteomes" id="UP000271974">
    <property type="component" value="Unassembled WGS sequence"/>
</dbReference>
<evidence type="ECO:0000256" key="11">
    <source>
        <dbReference type="RuleBase" id="RU000488"/>
    </source>
</evidence>
<evidence type="ECO:0000256" key="5">
    <source>
        <dbReference type="ARBA" id="ARBA00022737"/>
    </source>
</evidence>
<feature type="repeat" description="Solcar" evidence="10">
    <location>
        <begin position="189"/>
        <end position="277"/>
    </location>
</feature>
<sequence length="283" mass="30291">MKEPSMTQAVTNSTQIYKVLLAGGSAGLAVDVTLFPLDTIKTRIQSEAGFIKSGAFKGLYSGLLSVMLGSVPSAAVFFLTYEATKERLRSDLPARGACQAVTHMVAAACGDVTSCLIRVPVEIVKQRTQTLSASSSWSTFLQTYQAEGFLGFYRGYFSTIAREIPFCVIQLPLWEFLKLKCSERSGQPPTALQSSVCAGVAGGLSGALTTPLDVVKTRIMLAQAGTEEATGSMVSVLHSLFREKGLTSLFAGLVPRVWLMALGGAIFLGAYDKTKEFIPDTFL</sequence>
<dbReference type="STRING" id="188477.A0A433SN27"/>
<evidence type="ECO:0000256" key="7">
    <source>
        <dbReference type="ARBA" id="ARBA00022989"/>
    </source>
</evidence>
<dbReference type="SUPFAM" id="SSF103506">
    <property type="entry name" value="Mitochondrial carrier"/>
    <property type="match status" value="1"/>
</dbReference>
<dbReference type="GO" id="GO:0005743">
    <property type="term" value="C:mitochondrial inner membrane"/>
    <property type="evidence" value="ECO:0007669"/>
    <property type="project" value="UniProtKB-SubCell"/>
</dbReference>
<dbReference type="InterPro" id="IPR018108">
    <property type="entry name" value="MCP_transmembrane"/>
</dbReference>
<comment type="subcellular location">
    <subcellularLocation>
        <location evidence="1">Mitochondrion inner membrane</location>
        <topology evidence="1">Multi-pass membrane protein</topology>
    </subcellularLocation>
</comment>
<accession>A0A433SN27</accession>
<name>A0A433SN27_ELYCH</name>
<evidence type="ECO:0000256" key="8">
    <source>
        <dbReference type="ARBA" id="ARBA00023128"/>
    </source>
</evidence>
<evidence type="ECO:0000256" key="12">
    <source>
        <dbReference type="SAM" id="Phobius"/>
    </source>
</evidence>
<evidence type="ECO:0000256" key="10">
    <source>
        <dbReference type="PROSITE-ProRule" id="PRU00282"/>
    </source>
</evidence>
<evidence type="ECO:0000313" key="13">
    <source>
        <dbReference type="EMBL" id="RUS70597.1"/>
    </source>
</evidence>
<feature type="transmembrane region" description="Helical" evidence="12">
    <location>
        <begin position="249"/>
        <end position="271"/>
    </location>
</feature>
<evidence type="ECO:0000313" key="14">
    <source>
        <dbReference type="Proteomes" id="UP000271974"/>
    </source>
</evidence>
<dbReference type="PROSITE" id="PS50920">
    <property type="entry name" value="SOLCAR"/>
    <property type="match status" value="3"/>
</dbReference>
<proteinExistence type="inferred from homology"/>
<organism evidence="13 14">
    <name type="scientific">Elysia chlorotica</name>
    <name type="common">Eastern emerald elysia</name>
    <name type="synonym">Sea slug</name>
    <dbReference type="NCBI Taxonomy" id="188477"/>
    <lineage>
        <taxon>Eukaryota</taxon>
        <taxon>Metazoa</taxon>
        <taxon>Spiralia</taxon>
        <taxon>Lophotrochozoa</taxon>
        <taxon>Mollusca</taxon>
        <taxon>Gastropoda</taxon>
        <taxon>Heterobranchia</taxon>
        <taxon>Euthyneura</taxon>
        <taxon>Panpulmonata</taxon>
        <taxon>Sacoglossa</taxon>
        <taxon>Placobranchoidea</taxon>
        <taxon>Plakobranchidae</taxon>
        <taxon>Elysia</taxon>
    </lineage>
</organism>
<keyword evidence="14" id="KW-1185">Reference proteome</keyword>
<evidence type="ECO:0000256" key="9">
    <source>
        <dbReference type="ARBA" id="ARBA00023136"/>
    </source>
</evidence>
<evidence type="ECO:0000256" key="6">
    <source>
        <dbReference type="ARBA" id="ARBA00022792"/>
    </source>
</evidence>
<evidence type="ECO:0000256" key="4">
    <source>
        <dbReference type="ARBA" id="ARBA00022692"/>
    </source>
</evidence>
<keyword evidence="9 10" id="KW-0472">Membrane</keyword>
<protein>
    <recommendedName>
        <fullName evidence="15">S-adenosylmethionine mitochondrial carrier protein</fullName>
    </recommendedName>
</protein>
<keyword evidence="3 11" id="KW-0813">Transport</keyword>
<evidence type="ECO:0000256" key="2">
    <source>
        <dbReference type="ARBA" id="ARBA00006375"/>
    </source>
</evidence>
<dbReference type="FunFam" id="1.50.40.10:FF:000018">
    <property type="entry name" value="S-adenosylmethionine mitochondrial carrier protein-like"/>
    <property type="match status" value="1"/>
</dbReference>
<dbReference type="PANTHER" id="PTHR45667">
    <property type="entry name" value="S-ADENOSYLMETHIONINE MITOCHONDRIAL CARRIER PROTEIN"/>
    <property type="match status" value="1"/>
</dbReference>
<gene>
    <name evidence="13" type="ORF">EGW08_021643</name>
</gene>
<feature type="repeat" description="Solcar" evidence="10">
    <location>
        <begin position="14"/>
        <end position="87"/>
    </location>
</feature>
<keyword evidence="8" id="KW-0496">Mitochondrion</keyword>
<evidence type="ECO:0008006" key="15">
    <source>
        <dbReference type="Google" id="ProtNLM"/>
    </source>
</evidence>
<comment type="caution">
    <text evidence="13">The sequence shown here is derived from an EMBL/GenBank/DDBJ whole genome shotgun (WGS) entry which is preliminary data.</text>
</comment>
<dbReference type="InterPro" id="IPR023395">
    <property type="entry name" value="MCP_dom_sf"/>
</dbReference>
<keyword evidence="4 10" id="KW-0812">Transmembrane</keyword>
<dbReference type="EMBL" id="RQTK01001373">
    <property type="protein sequence ID" value="RUS70597.1"/>
    <property type="molecule type" value="Genomic_DNA"/>
</dbReference>
<dbReference type="Pfam" id="PF00153">
    <property type="entry name" value="Mito_carr"/>
    <property type="match status" value="4"/>
</dbReference>
<evidence type="ECO:0000256" key="3">
    <source>
        <dbReference type="ARBA" id="ARBA00022448"/>
    </source>
</evidence>